<evidence type="ECO:0000256" key="1">
    <source>
        <dbReference type="SAM" id="MobiDB-lite"/>
    </source>
</evidence>
<organism evidence="2 3">
    <name type="scientific">Pseudonocardia benzenivorans</name>
    <dbReference type="NCBI Taxonomy" id="228005"/>
    <lineage>
        <taxon>Bacteria</taxon>
        <taxon>Bacillati</taxon>
        <taxon>Actinomycetota</taxon>
        <taxon>Actinomycetes</taxon>
        <taxon>Pseudonocardiales</taxon>
        <taxon>Pseudonocardiaceae</taxon>
        <taxon>Pseudonocardia</taxon>
    </lineage>
</organism>
<comment type="caution">
    <text evidence="2">The sequence shown here is derived from an EMBL/GenBank/DDBJ whole genome shotgun (WGS) entry which is preliminary data.</text>
</comment>
<evidence type="ECO:0000313" key="2">
    <source>
        <dbReference type="EMBL" id="MFD1238156.1"/>
    </source>
</evidence>
<keyword evidence="3" id="KW-1185">Reference proteome</keyword>
<feature type="region of interest" description="Disordered" evidence="1">
    <location>
        <begin position="29"/>
        <end position="96"/>
    </location>
</feature>
<proteinExistence type="predicted"/>
<gene>
    <name evidence="2" type="ORF">ACFQ34_33170</name>
</gene>
<protein>
    <submittedName>
        <fullName evidence="2">Uncharacterized protein</fullName>
    </submittedName>
</protein>
<accession>A0ABW3VSM9</accession>
<name>A0ABW3VSM9_9PSEU</name>
<sequence length="248" mass="25699">MTLLRRRPVAPPPAVADAHRAALEAVSAARRLHVPRSTVRRSAPAPGPCRTSPPGAPADDRQPWAAVPADHHGASSSGTTPARGPHDPPDAASGAVDAAGATSLACAFALDLTSWDEDNPDRRAAVLARYLPGVVDVERLGWDGRGRQRSETVIPGALHHLDATHVRVDVRVRVTPFVRLPGVAALHPVPEHEPTGGAVLSAAPAPVAPGWVACDSEWVRLRVPVACDGAGGLVVDLGAARRDGRGAC</sequence>
<evidence type="ECO:0000313" key="3">
    <source>
        <dbReference type="Proteomes" id="UP001597182"/>
    </source>
</evidence>
<dbReference type="Proteomes" id="UP001597182">
    <property type="component" value="Unassembled WGS sequence"/>
</dbReference>
<dbReference type="RefSeq" id="WP_346093106.1">
    <property type="nucleotide sequence ID" value="NZ_BAABKS010000071.1"/>
</dbReference>
<reference evidence="3" key="1">
    <citation type="journal article" date="2019" name="Int. J. Syst. Evol. Microbiol.">
        <title>The Global Catalogue of Microorganisms (GCM) 10K type strain sequencing project: providing services to taxonomists for standard genome sequencing and annotation.</title>
        <authorList>
            <consortium name="The Broad Institute Genomics Platform"/>
            <consortium name="The Broad Institute Genome Sequencing Center for Infectious Disease"/>
            <person name="Wu L."/>
            <person name="Ma J."/>
        </authorList>
    </citation>
    <scope>NUCLEOTIDE SEQUENCE [LARGE SCALE GENOMIC DNA]</scope>
    <source>
        <strain evidence="3">CCUG 49018</strain>
    </source>
</reference>
<dbReference type="EMBL" id="JBHTMB010000338">
    <property type="protein sequence ID" value="MFD1238156.1"/>
    <property type="molecule type" value="Genomic_DNA"/>
</dbReference>